<sequence length="469" mass="53490">MEIKTKKSDIIWNYLGVFLVISSQIIWLPFLLHYLSNELLGIWYIFVSIGGLVTLFDFGFSSQFSRGVSYAWSGVTELKKEGISLVRKESLPNINLIKSIIKACKMIYFFLASIATLIMCTGGSLYLYNIVPRSLHNEILLAWLVYIIAVFFNLYIGYYVAVLQGIGDIKKMNQAKVIARVVMLFGGIVALIMQWGLLGLAVSYLLSGFIQRILCKYFVSFQVRKNSNVEYENYVYKPFEIVKILWHNAWRDGLVTISQYITGQASVLLCGAFLTLSDTGIYSVSLQIINAIVQIARSMSSSYMPAVRSMFANNNLLSATTVISKSVVSYYIITLLSIVVFICLGIPIIQYIKPNFLIDRCVFVVLSIHLILIDRHRLSAAFISSLNELPYTSAFIVSSFLGIFFAWMMMSFFNLGIWGLILAPLTIQCLYNNWKWPLYLNKYLNTSEYTILNNGVVWIRLTFIKYIRR</sequence>
<feature type="transmembrane region" description="Helical" evidence="6">
    <location>
        <begin position="107"/>
        <end position="128"/>
    </location>
</feature>
<evidence type="ECO:0000256" key="5">
    <source>
        <dbReference type="ARBA" id="ARBA00023136"/>
    </source>
</evidence>
<evidence type="ECO:0000256" key="4">
    <source>
        <dbReference type="ARBA" id="ARBA00022989"/>
    </source>
</evidence>
<dbReference type="PANTHER" id="PTHR30250">
    <property type="entry name" value="PST FAMILY PREDICTED COLANIC ACID TRANSPORTER"/>
    <property type="match status" value="1"/>
</dbReference>
<evidence type="ECO:0000256" key="1">
    <source>
        <dbReference type="ARBA" id="ARBA00004651"/>
    </source>
</evidence>
<keyword evidence="3 6" id="KW-0812">Transmembrane</keyword>
<feature type="transmembrane region" description="Helical" evidence="6">
    <location>
        <begin position="328"/>
        <end position="349"/>
    </location>
</feature>
<dbReference type="OrthoDB" id="2864264at2"/>
<keyword evidence="2" id="KW-1003">Cell membrane</keyword>
<gene>
    <name evidence="7" type="ORF">SAMN04487861_1018</name>
</gene>
<organism evidence="7 8">
    <name type="scientific">Selenomonas ruminantium</name>
    <dbReference type="NCBI Taxonomy" id="971"/>
    <lineage>
        <taxon>Bacteria</taxon>
        <taxon>Bacillati</taxon>
        <taxon>Bacillota</taxon>
        <taxon>Negativicutes</taxon>
        <taxon>Selenomonadales</taxon>
        <taxon>Selenomonadaceae</taxon>
        <taxon>Selenomonas</taxon>
    </lineage>
</organism>
<protein>
    <recommendedName>
        <fullName evidence="9">Membrane protein involved in the export of O-antigen and teichoic acid</fullName>
    </recommendedName>
</protein>
<feature type="transmembrane region" description="Helical" evidence="6">
    <location>
        <begin position="12"/>
        <end position="35"/>
    </location>
</feature>
<dbReference type="Proteomes" id="UP000183639">
    <property type="component" value="Unassembled WGS sequence"/>
</dbReference>
<dbReference type="EMBL" id="FOQK01000001">
    <property type="protein sequence ID" value="SFH62142.1"/>
    <property type="molecule type" value="Genomic_DNA"/>
</dbReference>
<dbReference type="AlphaFoldDB" id="A0A1I3BIR4"/>
<dbReference type="InterPro" id="IPR050833">
    <property type="entry name" value="Poly_Biosynth_Transport"/>
</dbReference>
<evidence type="ECO:0000313" key="8">
    <source>
        <dbReference type="Proteomes" id="UP000183639"/>
    </source>
</evidence>
<feature type="transmembrane region" description="Helical" evidence="6">
    <location>
        <begin position="181"/>
        <end position="206"/>
    </location>
</feature>
<dbReference type="NCBIfam" id="NF041503">
    <property type="entry name" value="WZX_like"/>
    <property type="match status" value="1"/>
</dbReference>
<keyword evidence="5 6" id="KW-0472">Membrane</keyword>
<dbReference type="GO" id="GO:0005886">
    <property type="term" value="C:plasma membrane"/>
    <property type="evidence" value="ECO:0007669"/>
    <property type="project" value="UniProtKB-SubCell"/>
</dbReference>
<evidence type="ECO:0000313" key="7">
    <source>
        <dbReference type="EMBL" id="SFH62142.1"/>
    </source>
</evidence>
<evidence type="ECO:0000256" key="2">
    <source>
        <dbReference type="ARBA" id="ARBA00022475"/>
    </source>
</evidence>
<evidence type="ECO:0000256" key="6">
    <source>
        <dbReference type="SAM" id="Phobius"/>
    </source>
</evidence>
<comment type="subcellular location">
    <subcellularLocation>
        <location evidence="1">Cell membrane</location>
        <topology evidence="1">Multi-pass membrane protein</topology>
    </subcellularLocation>
</comment>
<feature type="transmembrane region" description="Helical" evidence="6">
    <location>
        <begin position="41"/>
        <end position="60"/>
    </location>
</feature>
<evidence type="ECO:0000256" key="3">
    <source>
        <dbReference type="ARBA" id="ARBA00022692"/>
    </source>
</evidence>
<feature type="transmembrane region" description="Helical" evidence="6">
    <location>
        <begin position="140"/>
        <end position="161"/>
    </location>
</feature>
<dbReference type="RefSeq" id="WP_075441302.1">
    <property type="nucleotide sequence ID" value="NZ_FOQK01000001.1"/>
</dbReference>
<feature type="transmembrane region" description="Helical" evidence="6">
    <location>
        <begin position="356"/>
        <end position="373"/>
    </location>
</feature>
<reference evidence="7 8" key="1">
    <citation type="submission" date="2016-10" db="EMBL/GenBank/DDBJ databases">
        <authorList>
            <person name="de Groot N.N."/>
        </authorList>
    </citation>
    <scope>NUCLEOTIDE SEQUENCE [LARGE SCALE GENOMIC DNA]</scope>
    <source>
        <strain evidence="7 8">Z108</strain>
    </source>
</reference>
<dbReference type="PANTHER" id="PTHR30250:SF26">
    <property type="entry name" value="PSMA PROTEIN"/>
    <property type="match status" value="1"/>
</dbReference>
<dbReference type="InterPro" id="IPR048122">
    <property type="entry name" value="WZX-like"/>
</dbReference>
<evidence type="ECO:0008006" key="9">
    <source>
        <dbReference type="Google" id="ProtNLM"/>
    </source>
</evidence>
<accession>A0A1I3BIR4</accession>
<keyword evidence="4 6" id="KW-1133">Transmembrane helix</keyword>
<name>A0A1I3BIR4_SELRU</name>
<proteinExistence type="predicted"/>